<dbReference type="EC" id="4.1.3.39" evidence="3"/>
<gene>
    <name evidence="3" type="ORF">DTPHA_602336</name>
</gene>
<organism evidence="3 4">
    <name type="scientific">Enterococcus faecium</name>
    <name type="common">Streptococcus faecium</name>
    <dbReference type="NCBI Taxonomy" id="1352"/>
    <lineage>
        <taxon>Bacteria</taxon>
        <taxon>Bacillati</taxon>
        <taxon>Bacillota</taxon>
        <taxon>Bacilli</taxon>
        <taxon>Lactobacillales</taxon>
        <taxon>Enterococcaceae</taxon>
        <taxon>Enterococcus</taxon>
    </lineage>
</organism>
<dbReference type="EMBL" id="FKLM01000052">
    <property type="protein sequence ID" value="SAM51092.1"/>
    <property type="molecule type" value="Genomic_DNA"/>
</dbReference>
<dbReference type="AlphaFoldDB" id="A0ABD7LV97"/>
<feature type="domain" description="Pyruvate carboxyltransferase" evidence="2">
    <location>
        <begin position="113"/>
        <end position="244"/>
    </location>
</feature>
<keyword evidence="3" id="KW-0456">Lyase</keyword>
<comment type="caution">
    <text evidence="3">The sequence shown here is derived from an EMBL/GenBank/DDBJ whole genome shotgun (WGS) entry which is preliminary data.</text>
</comment>
<dbReference type="Pfam" id="PF00682">
    <property type="entry name" value="HMGL-like"/>
    <property type="match status" value="1"/>
</dbReference>
<dbReference type="PANTHER" id="PTHR10277:SF9">
    <property type="entry name" value="2-ISOPROPYLMALATE SYNTHASE 1, CHLOROPLASTIC-RELATED"/>
    <property type="match status" value="1"/>
</dbReference>
<evidence type="ECO:0000313" key="4">
    <source>
        <dbReference type="Proteomes" id="UP000183509"/>
    </source>
</evidence>
<proteinExistence type="predicted"/>
<name>A0ABD7LV97_ENTFC</name>
<sequence>MNNVQILDCTLRDGGYCNNWEFGFDNTKKIISGLIESGIEIIECGFLTNKTVYNKNVTKYTTLEELAQIIPEKREGKLFVAMMNYGEYNIEDLPDYDGSSIDGIRIAFHKKNCNEALKLCREIKKKGYLVFVQAMVSLNYTDEEFLAVIKNVNQFKPYAFYIVDSFGMMKGKDLTRLFYMIEHNLEKDIQIGFHSHNNMQLAYSNAQKLITVQTNRSLIIDSSVYGMGRGAGNLNTELFVEYLNDNAGKKYQLKPLLYIIDEILNSFYQKSYWGYSLPNYISAVHNAHPNYASYLSYKNTLTIEAMNEIFEMMDEEKKVSYDKQYIEDLYYKYMETGKIQEEYMEELRKFLSDKKILLIAPGKSSVDEVERIKEFVTKEEVVIISVNFEYSHIDIDYVFLSNLRRFHELPKESRTKCIVTSNIQASDVYLRTSYKKLLSEREVVRDNAGLMAIRFLADMNVDEIFLAGFDGYSHNEDENYGEQSMEIITKFALLDAMNVQMRDELSELAKKVKVTFLTDPRWVRIDK</sequence>
<evidence type="ECO:0000256" key="1">
    <source>
        <dbReference type="ARBA" id="ARBA00023211"/>
    </source>
</evidence>
<keyword evidence="1" id="KW-0464">Manganese</keyword>
<dbReference type="PANTHER" id="PTHR10277">
    <property type="entry name" value="HOMOCITRATE SYNTHASE-RELATED"/>
    <property type="match status" value="1"/>
</dbReference>
<dbReference type="InterPro" id="IPR000891">
    <property type="entry name" value="PYR_CT"/>
</dbReference>
<dbReference type="Proteomes" id="UP000183509">
    <property type="component" value="Unassembled WGS sequence"/>
</dbReference>
<evidence type="ECO:0000313" key="3">
    <source>
        <dbReference type="EMBL" id="SAM51092.1"/>
    </source>
</evidence>
<dbReference type="RefSeq" id="WP_002297160.1">
    <property type="nucleotide sequence ID" value="NZ_CAAAHI010000001.1"/>
</dbReference>
<protein>
    <submittedName>
        <fullName evidence="3">4-hydroxy-2-oxovalerate aldolase</fullName>
        <ecNumber evidence="3">4.1.3.39</ecNumber>
    </submittedName>
</protein>
<reference evidence="3 4" key="1">
    <citation type="submission" date="2016-04" db="EMBL/GenBank/DDBJ databases">
        <authorList>
            <person name="Millard A."/>
        </authorList>
    </citation>
    <scope>NUCLEOTIDE SEQUENCE [LARGE SCALE GENOMIC DNA]</scope>
    <source>
        <strain evidence="3">Isolate 22</strain>
    </source>
</reference>
<dbReference type="SUPFAM" id="SSF51569">
    <property type="entry name" value="Aldolase"/>
    <property type="match status" value="1"/>
</dbReference>
<evidence type="ECO:0000259" key="2">
    <source>
        <dbReference type="Pfam" id="PF00682"/>
    </source>
</evidence>
<accession>A0ABD7LV97</accession>
<dbReference type="GO" id="GO:0008701">
    <property type="term" value="F:4-hydroxy-2-oxovalerate aldolase activity"/>
    <property type="evidence" value="ECO:0007669"/>
    <property type="project" value="UniProtKB-EC"/>
</dbReference>
<dbReference type="InterPro" id="IPR050073">
    <property type="entry name" value="2-IPM_HCS-like"/>
</dbReference>
<dbReference type="CDD" id="cd07944">
    <property type="entry name" value="DRE_TIM_HOA_like"/>
    <property type="match status" value="1"/>
</dbReference>
<dbReference type="Gene3D" id="3.20.20.70">
    <property type="entry name" value="Aldolase class I"/>
    <property type="match status" value="1"/>
</dbReference>
<dbReference type="InterPro" id="IPR013785">
    <property type="entry name" value="Aldolase_TIM"/>
</dbReference>